<feature type="coiled-coil region" evidence="11">
    <location>
        <begin position="478"/>
        <end position="571"/>
    </location>
</feature>
<dbReference type="FunFam" id="1.10.418.30:FF:000002">
    <property type="entry name" value="NDC80, kinetochore complex component"/>
    <property type="match status" value="1"/>
</dbReference>
<dbReference type="InterPro" id="IPR040967">
    <property type="entry name" value="DUF5595"/>
</dbReference>
<dbReference type="GO" id="GO:0005815">
    <property type="term" value="C:microtubule organizing center"/>
    <property type="evidence" value="ECO:0007669"/>
    <property type="project" value="UniProtKB-ARBA"/>
</dbReference>
<evidence type="ECO:0000256" key="6">
    <source>
        <dbReference type="ARBA" id="ARBA00023054"/>
    </source>
</evidence>
<dbReference type="GO" id="GO:0005737">
    <property type="term" value="C:cytoplasm"/>
    <property type="evidence" value="ECO:0007669"/>
    <property type="project" value="UniProtKB-ARBA"/>
</dbReference>
<dbReference type="AlphaFoldDB" id="A0A7S1YCV6"/>
<feature type="domain" description="Kinetochore protein NDC80 loop region" evidence="15">
    <location>
        <begin position="370"/>
        <end position="596"/>
    </location>
</feature>
<reference evidence="16" key="1">
    <citation type="submission" date="2021-01" db="EMBL/GenBank/DDBJ databases">
        <authorList>
            <person name="Corre E."/>
            <person name="Pelletier E."/>
            <person name="Niang G."/>
            <person name="Scheremetjew M."/>
            <person name="Finn R."/>
            <person name="Kale V."/>
            <person name="Holt S."/>
            <person name="Cochrane G."/>
            <person name="Meng A."/>
            <person name="Brown T."/>
            <person name="Cohen L."/>
        </authorList>
    </citation>
    <scope>NUCLEOTIDE SEQUENCE</scope>
    <source>
        <strain evidence="16">ATCC 50979</strain>
    </source>
</reference>
<dbReference type="EMBL" id="HBGL01007695">
    <property type="protein sequence ID" value="CAD9296518.1"/>
    <property type="molecule type" value="Transcribed_RNA"/>
</dbReference>
<name>A0A7S1YCV6_9EUKA</name>
<dbReference type="GO" id="GO:0005634">
    <property type="term" value="C:nucleus"/>
    <property type="evidence" value="ECO:0007669"/>
    <property type="project" value="UniProtKB-SubCell"/>
</dbReference>
<keyword evidence="3 10" id="KW-0132">Cell division</keyword>
<evidence type="ECO:0000259" key="15">
    <source>
        <dbReference type="Pfam" id="PF24487"/>
    </source>
</evidence>
<keyword evidence="2 10" id="KW-0158">Chromosome</keyword>
<keyword evidence="5 10" id="KW-0995">Kinetochore</keyword>
<evidence type="ECO:0000256" key="11">
    <source>
        <dbReference type="SAM" id="Coils"/>
    </source>
</evidence>
<evidence type="ECO:0000259" key="14">
    <source>
        <dbReference type="Pfam" id="PF18077"/>
    </source>
</evidence>
<evidence type="ECO:0000256" key="2">
    <source>
        <dbReference type="ARBA" id="ARBA00022454"/>
    </source>
</evidence>
<comment type="subcellular location">
    <subcellularLocation>
        <location evidence="10">Chromosome</location>
        <location evidence="10">Centromere</location>
        <location evidence="10">Kinetochore</location>
    </subcellularLocation>
    <subcellularLocation>
        <location evidence="10">Nucleus</location>
    </subcellularLocation>
</comment>
<feature type="domain" description="Kinetochore protein Ndc80 CH" evidence="13">
    <location>
        <begin position="53"/>
        <end position="186"/>
    </location>
</feature>
<dbReference type="Gene3D" id="1.10.287.1490">
    <property type="match status" value="1"/>
</dbReference>
<evidence type="ECO:0000256" key="3">
    <source>
        <dbReference type="ARBA" id="ARBA00022618"/>
    </source>
</evidence>
<dbReference type="GO" id="GO:0031262">
    <property type="term" value="C:Ndc80 complex"/>
    <property type="evidence" value="ECO:0007669"/>
    <property type="project" value="UniProtKB-UniRule"/>
</dbReference>
<dbReference type="Pfam" id="PF24487">
    <property type="entry name" value="NDC80_loop"/>
    <property type="match status" value="1"/>
</dbReference>
<dbReference type="InterPro" id="IPR057091">
    <property type="entry name" value="NDC80_loop"/>
</dbReference>
<dbReference type="InterPro" id="IPR005550">
    <property type="entry name" value="Kinetochore_Ndc80"/>
</dbReference>
<keyword evidence="9 10" id="KW-0137">Centromere</keyword>
<feature type="region of interest" description="Disordered" evidence="12">
    <location>
        <begin position="192"/>
        <end position="212"/>
    </location>
</feature>
<protein>
    <recommendedName>
        <fullName evidence="10">Kinetochore protein NDC80</fullName>
    </recommendedName>
</protein>
<evidence type="ECO:0000256" key="1">
    <source>
        <dbReference type="ARBA" id="ARBA00007050"/>
    </source>
</evidence>
<evidence type="ECO:0000256" key="12">
    <source>
        <dbReference type="SAM" id="MobiDB-lite"/>
    </source>
</evidence>
<evidence type="ECO:0000259" key="13">
    <source>
        <dbReference type="Pfam" id="PF03801"/>
    </source>
</evidence>
<dbReference type="InterPro" id="IPR038273">
    <property type="entry name" value="Ndc80_sf"/>
</dbReference>
<keyword evidence="8 10" id="KW-0131">Cell cycle</keyword>
<dbReference type="GO" id="GO:0051315">
    <property type="term" value="P:attachment of mitotic spindle microtubules to kinetochore"/>
    <property type="evidence" value="ECO:0007669"/>
    <property type="project" value="UniProtKB-UniRule"/>
</dbReference>
<evidence type="ECO:0000256" key="9">
    <source>
        <dbReference type="ARBA" id="ARBA00023328"/>
    </source>
</evidence>
<feature type="compositionally biased region" description="Polar residues" evidence="12">
    <location>
        <begin position="1"/>
        <end position="17"/>
    </location>
</feature>
<evidence type="ECO:0000256" key="8">
    <source>
        <dbReference type="ARBA" id="ARBA00023306"/>
    </source>
</evidence>
<evidence type="ECO:0000256" key="7">
    <source>
        <dbReference type="ARBA" id="ARBA00023242"/>
    </source>
</evidence>
<sequence length="612" mass="66731">MSMNRVLSERNPNTVRSRPSFGVASRGKADFGGAARRSTLAVPSKAGASAARPAQVRSSMMPSSSRFGKSDPRPLSDKHFQVAQIKQLISFLASTGYDKPVSEKQLHSPSSKDFMSIVTFLFRQIDPNFSPAPNKMEDEVPAMFKALGYPYNISKRSLYAVGSMHAWPNLLGALSWLVELIEFNEEASRLNEEQLAAQEAGEADPALTGDESTSSQLSEKLFFSYISQAYSQFLAGSDNFDVLDQQMSAQFDRRNASTLEAIHQLEEQKEALAADVAAANSGSDRLAKLVEAKGTLASDLKKFERLINDLQAHLEQKKNKAAEREKDVKSRRAELEKVEGEKQALGQTLATQTLSTRDVDRIQSQRMALQQQLDTLRAEAEAVDNQIAEARSSLTAKRSAIEARLATYTNAARTAGLIPSNAARANNFDYSLSLDVSTDTLSREIADSFKPRLDAAYTATQQEAAAKQAAVFAANSDLDRVTEEVTDAQESLHRAEAKLRKMEAEFSSVKERFAKEIEVMEDEVEALENVLTGNFGEDEGTGNVTDAESAAARAAEEYRQVTAALAAERAQLTKILESAAELAAAHRDTITDVLNQVADTAQEAATSVPPLS</sequence>
<accession>A0A7S1YCV6</accession>
<dbReference type="Gene3D" id="6.10.250.1950">
    <property type="match status" value="1"/>
</dbReference>
<proteinExistence type="inferred from homology"/>
<feature type="region of interest" description="Disordered" evidence="12">
    <location>
        <begin position="1"/>
        <end position="73"/>
    </location>
</feature>
<comment type="subunit">
    <text evidence="10">Component of the NDC80 complex.</text>
</comment>
<dbReference type="PANTHER" id="PTHR10643">
    <property type="entry name" value="KINETOCHORE PROTEIN NDC80"/>
    <property type="match status" value="1"/>
</dbReference>
<gene>
    <name evidence="16" type="ORF">SSP0437_LOCUS5961</name>
</gene>
<evidence type="ECO:0000256" key="5">
    <source>
        <dbReference type="ARBA" id="ARBA00022838"/>
    </source>
</evidence>
<dbReference type="GO" id="GO:0000226">
    <property type="term" value="P:microtubule cytoskeleton organization"/>
    <property type="evidence" value="ECO:0007669"/>
    <property type="project" value="UniProtKB-ARBA"/>
</dbReference>
<feature type="coiled-coil region" evidence="11">
    <location>
        <begin position="359"/>
        <end position="393"/>
    </location>
</feature>
<dbReference type="Gene3D" id="1.10.418.30">
    <property type="entry name" value="Ncd80 complex, Ncd80 subunit"/>
    <property type="match status" value="1"/>
</dbReference>
<keyword evidence="4 10" id="KW-0498">Mitosis</keyword>
<keyword evidence="6 11" id="KW-0175">Coiled coil</keyword>
<dbReference type="Pfam" id="PF03801">
    <property type="entry name" value="Ndc80_HEC"/>
    <property type="match status" value="1"/>
</dbReference>
<organism evidence="16">
    <name type="scientific">Sexangularia sp. CB-2014</name>
    <dbReference type="NCBI Taxonomy" id="1486929"/>
    <lineage>
        <taxon>Eukaryota</taxon>
        <taxon>Amoebozoa</taxon>
        <taxon>Tubulinea</taxon>
        <taxon>Elardia</taxon>
        <taxon>Arcellinida</taxon>
        <taxon>Arcellinida incertae sedis</taxon>
        <taxon>Sexangularia</taxon>
    </lineage>
</organism>
<feature type="coiled-coil region" evidence="11">
    <location>
        <begin position="255"/>
        <end position="334"/>
    </location>
</feature>
<evidence type="ECO:0000256" key="10">
    <source>
        <dbReference type="RuleBase" id="RU368072"/>
    </source>
</evidence>
<dbReference type="InterPro" id="IPR055260">
    <property type="entry name" value="Ndc80_CH"/>
</dbReference>
<feature type="domain" description="DUF5595" evidence="14">
    <location>
        <begin position="218"/>
        <end position="278"/>
    </location>
</feature>
<keyword evidence="7 10" id="KW-0539">Nucleus</keyword>
<dbReference type="PANTHER" id="PTHR10643:SF2">
    <property type="entry name" value="KINETOCHORE PROTEIN NDC80 HOMOLOG"/>
    <property type="match status" value="1"/>
</dbReference>
<evidence type="ECO:0000256" key="4">
    <source>
        <dbReference type="ARBA" id="ARBA00022776"/>
    </source>
</evidence>
<comment type="function">
    <text evidence="10">Acts as a component of the essential kinetochore-associated NDC80 complex, which is required for chromosome segregation and spindle checkpoint activity.</text>
</comment>
<dbReference type="Pfam" id="PF18077">
    <property type="entry name" value="DUF5595"/>
    <property type="match status" value="1"/>
</dbReference>
<comment type="similarity">
    <text evidence="1 10">Belongs to the NDC80/HEC1 family.</text>
</comment>
<dbReference type="GO" id="GO:0051301">
    <property type="term" value="P:cell division"/>
    <property type="evidence" value="ECO:0007669"/>
    <property type="project" value="UniProtKB-UniRule"/>
</dbReference>
<evidence type="ECO:0000313" key="16">
    <source>
        <dbReference type="EMBL" id="CAD9296518.1"/>
    </source>
</evidence>
<feature type="compositionally biased region" description="Polar residues" evidence="12">
    <location>
        <begin position="56"/>
        <end position="67"/>
    </location>
</feature>